<accession>B8F0M9</accession>
<keyword evidence="3" id="KW-1185">Reference proteome</keyword>
<sequence>MVDQLSIITNLTYGNYLGFYFFIIIKFFSAMLLLRARTSESNKSYSFPFFFCICFTNH</sequence>
<evidence type="ECO:0000313" key="2">
    <source>
        <dbReference type="EMBL" id="ACL34440.1"/>
    </source>
</evidence>
<keyword evidence="2" id="KW-0614">Plasmid</keyword>
<dbReference type="EMBL" id="CP001301">
    <property type="protein sequence ID" value="ACL34440.1"/>
    <property type="molecule type" value="Genomic_DNA"/>
</dbReference>
<name>B8F0M9_BORGR</name>
<proteinExistence type="predicted"/>
<feature type="transmembrane region" description="Helical" evidence="1">
    <location>
        <begin position="16"/>
        <end position="34"/>
    </location>
</feature>
<keyword evidence="1" id="KW-1133">Transmembrane helix</keyword>
<keyword evidence="1" id="KW-0812">Transmembrane</keyword>
<organism evidence="2 3">
    <name type="scientific">Borreliella garinii PBr</name>
    <dbReference type="NCBI Taxonomy" id="498743"/>
    <lineage>
        <taxon>Bacteria</taxon>
        <taxon>Pseudomonadati</taxon>
        <taxon>Spirochaetota</taxon>
        <taxon>Spirochaetia</taxon>
        <taxon>Spirochaetales</taxon>
        <taxon>Borreliaceae</taxon>
        <taxon>Borreliella</taxon>
    </lineage>
</organism>
<keyword evidence="1" id="KW-0472">Membrane</keyword>
<geneLocation type="plasmid" evidence="2 3">
    <name>PBr_lp25</name>
</geneLocation>
<evidence type="ECO:0000256" key="1">
    <source>
        <dbReference type="SAM" id="Phobius"/>
    </source>
</evidence>
<protein>
    <submittedName>
        <fullName evidence="2">Uncharacterized protein</fullName>
    </submittedName>
</protein>
<dbReference type="AlphaFoldDB" id="B8F0M9"/>
<dbReference type="Proteomes" id="UP000006103">
    <property type="component" value="Plasmid PBr_lp25"/>
</dbReference>
<reference evidence="2" key="1">
    <citation type="submission" date="2008-12" db="EMBL/GenBank/DDBJ databases">
        <authorList>
            <person name="Fraser-Liggett C.M."/>
            <person name="Mongodin E.F."/>
            <person name="Casjens B."/>
            <person name="Dunn J."/>
            <person name="Luft B."/>
            <person name="Qiu W."/>
            <person name="Schutzer S."/>
            <person name="Sebastian Y."/>
        </authorList>
    </citation>
    <scope>NUCLEOTIDE SEQUENCE [LARGE SCALE GENOMIC DNA]</scope>
    <source>
        <strain evidence="2">PBr</strain>
        <plasmid evidence="2">PBr_lp25</plasmid>
    </source>
</reference>
<gene>
    <name evidence="2" type="ORF">BGAPBR_E0049</name>
</gene>
<evidence type="ECO:0000313" key="3">
    <source>
        <dbReference type="Proteomes" id="UP000006103"/>
    </source>
</evidence>